<reference evidence="2" key="1">
    <citation type="submission" date="2023-04" db="EMBL/GenBank/DDBJ databases">
        <authorList>
            <consortium name="ELIXIR-Norway"/>
        </authorList>
    </citation>
    <scope>NUCLEOTIDE SEQUENCE [LARGE SCALE GENOMIC DNA]</scope>
</reference>
<feature type="region of interest" description="Disordered" evidence="1">
    <location>
        <begin position="1"/>
        <end position="75"/>
    </location>
</feature>
<evidence type="ECO:0000313" key="3">
    <source>
        <dbReference type="Proteomes" id="UP001176941"/>
    </source>
</evidence>
<gene>
    <name evidence="2" type="ORF">MRATA1EN1_LOCUS1810</name>
</gene>
<feature type="compositionally biased region" description="Polar residues" evidence="1">
    <location>
        <begin position="7"/>
        <end position="16"/>
    </location>
</feature>
<dbReference type="Proteomes" id="UP001176941">
    <property type="component" value="Chromosome 10"/>
</dbReference>
<evidence type="ECO:0000256" key="1">
    <source>
        <dbReference type="SAM" id="MobiDB-lite"/>
    </source>
</evidence>
<keyword evidence="3" id="KW-1185">Reference proteome</keyword>
<protein>
    <submittedName>
        <fullName evidence="2">Uncharacterized protein</fullName>
    </submittedName>
</protein>
<accession>A0ABN8XUZ6</accession>
<evidence type="ECO:0000313" key="2">
    <source>
        <dbReference type="EMBL" id="CAI9152848.1"/>
    </source>
</evidence>
<sequence length="75" mass="7709">MEASRVGHSQTPSSWSERGAAPELAQPGGTQRGLQAQTSQPLAFGRAGGGRATRGCRPEAPCSLFPAGSRLFPAT</sequence>
<organism evidence="2 3">
    <name type="scientific">Rangifer tarandus platyrhynchus</name>
    <name type="common">Svalbard reindeer</name>
    <dbReference type="NCBI Taxonomy" id="3082113"/>
    <lineage>
        <taxon>Eukaryota</taxon>
        <taxon>Metazoa</taxon>
        <taxon>Chordata</taxon>
        <taxon>Craniata</taxon>
        <taxon>Vertebrata</taxon>
        <taxon>Euteleostomi</taxon>
        <taxon>Mammalia</taxon>
        <taxon>Eutheria</taxon>
        <taxon>Laurasiatheria</taxon>
        <taxon>Artiodactyla</taxon>
        <taxon>Ruminantia</taxon>
        <taxon>Pecora</taxon>
        <taxon>Cervidae</taxon>
        <taxon>Odocoileinae</taxon>
        <taxon>Rangifer</taxon>
    </lineage>
</organism>
<dbReference type="EMBL" id="OX459946">
    <property type="protein sequence ID" value="CAI9152848.1"/>
    <property type="molecule type" value="Genomic_DNA"/>
</dbReference>
<feature type="compositionally biased region" description="Polar residues" evidence="1">
    <location>
        <begin position="28"/>
        <end position="41"/>
    </location>
</feature>
<proteinExistence type="predicted"/>
<name>A0ABN8XUZ6_RANTA</name>